<gene>
    <name evidence="3" type="ORF">niasHS_002448</name>
</gene>
<organism evidence="3 4">
    <name type="scientific">Heterodera schachtii</name>
    <name type="common">Sugarbeet cyst nematode worm</name>
    <name type="synonym">Tylenchus schachtii</name>
    <dbReference type="NCBI Taxonomy" id="97005"/>
    <lineage>
        <taxon>Eukaryota</taxon>
        <taxon>Metazoa</taxon>
        <taxon>Ecdysozoa</taxon>
        <taxon>Nematoda</taxon>
        <taxon>Chromadorea</taxon>
        <taxon>Rhabditida</taxon>
        <taxon>Tylenchina</taxon>
        <taxon>Tylenchomorpha</taxon>
        <taxon>Tylenchoidea</taxon>
        <taxon>Heteroderidae</taxon>
        <taxon>Heteroderinae</taxon>
        <taxon>Heterodera</taxon>
    </lineage>
</organism>
<evidence type="ECO:0000313" key="3">
    <source>
        <dbReference type="EMBL" id="KAL3103262.1"/>
    </source>
</evidence>
<feature type="region of interest" description="Disordered" evidence="1">
    <location>
        <begin position="209"/>
        <end position="237"/>
    </location>
</feature>
<dbReference type="Proteomes" id="UP001620645">
    <property type="component" value="Unassembled WGS sequence"/>
</dbReference>
<proteinExistence type="predicted"/>
<feature type="transmembrane region" description="Helical" evidence="2">
    <location>
        <begin position="39"/>
        <end position="61"/>
    </location>
</feature>
<name>A0ABD2KJZ4_HETSC</name>
<evidence type="ECO:0000256" key="1">
    <source>
        <dbReference type="SAM" id="MobiDB-lite"/>
    </source>
</evidence>
<feature type="transmembrane region" description="Helical" evidence="2">
    <location>
        <begin position="109"/>
        <end position="130"/>
    </location>
</feature>
<feature type="compositionally biased region" description="Low complexity" evidence="1">
    <location>
        <begin position="221"/>
        <end position="237"/>
    </location>
</feature>
<keyword evidence="2" id="KW-1133">Transmembrane helix</keyword>
<comment type="caution">
    <text evidence="3">The sequence shown here is derived from an EMBL/GenBank/DDBJ whole genome shotgun (WGS) entry which is preliminary data.</text>
</comment>
<feature type="transmembrane region" description="Helical" evidence="2">
    <location>
        <begin position="73"/>
        <end position="97"/>
    </location>
</feature>
<evidence type="ECO:0000256" key="2">
    <source>
        <dbReference type="SAM" id="Phobius"/>
    </source>
</evidence>
<dbReference type="AlphaFoldDB" id="A0ABD2KJZ4"/>
<evidence type="ECO:0000313" key="4">
    <source>
        <dbReference type="Proteomes" id="UP001620645"/>
    </source>
</evidence>
<protein>
    <submittedName>
        <fullName evidence="3">Uncharacterized protein</fullName>
    </submittedName>
</protein>
<keyword evidence="2" id="KW-0472">Membrane</keyword>
<sequence>MPTKSKGSDRSAHNQQLFDENAPEYFPSACCEFLHVQSALYLASLIQLVFVLLLSLLYLLLEQSQFINAVDVFRPGVAFVICINLIGILCALAGVCFQREHYISAQISILIGLVLLSDFLALLIIFAMAFGSRVQFASHFTFQQFVHSFLIDDRRWEAILGPFWPYLLAILFHMAACAMICFMTVYRRYCQYLRHKYAVVDCSSASHPSSVPSLRPPLPPVSSSAHFTSASSPLPLH</sequence>
<dbReference type="EMBL" id="JBICCN010000015">
    <property type="protein sequence ID" value="KAL3103262.1"/>
    <property type="molecule type" value="Genomic_DNA"/>
</dbReference>
<feature type="transmembrane region" description="Helical" evidence="2">
    <location>
        <begin position="163"/>
        <end position="186"/>
    </location>
</feature>
<reference evidence="3 4" key="1">
    <citation type="submission" date="2024-10" db="EMBL/GenBank/DDBJ databases">
        <authorList>
            <person name="Kim D."/>
        </authorList>
    </citation>
    <scope>NUCLEOTIDE SEQUENCE [LARGE SCALE GENOMIC DNA]</scope>
    <source>
        <strain evidence="3">Taebaek</strain>
    </source>
</reference>
<keyword evidence="2" id="KW-0812">Transmembrane</keyword>
<accession>A0ABD2KJZ4</accession>
<keyword evidence="4" id="KW-1185">Reference proteome</keyword>